<evidence type="ECO:0000256" key="1">
    <source>
        <dbReference type="ARBA" id="ARBA00004448"/>
    </source>
</evidence>
<dbReference type="InterPro" id="IPR023395">
    <property type="entry name" value="MCP_dom_sf"/>
</dbReference>
<name>A0A7S0EGS1_9CRYP</name>
<evidence type="ECO:0000256" key="6">
    <source>
        <dbReference type="ARBA" id="ARBA00022792"/>
    </source>
</evidence>
<keyword evidence="6" id="KW-0999">Mitochondrion inner membrane</keyword>
<evidence type="ECO:0000256" key="3">
    <source>
        <dbReference type="ARBA" id="ARBA00022448"/>
    </source>
</evidence>
<reference evidence="13" key="1">
    <citation type="submission" date="2021-01" db="EMBL/GenBank/DDBJ databases">
        <authorList>
            <person name="Corre E."/>
            <person name="Pelletier E."/>
            <person name="Niang G."/>
            <person name="Scheremetjew M."/>
            <person name="Finn R."/>
            <person name="Kale V."/>
            <person name="Holt S."/>
            <person name="Cochrane G."/>
            <person name="Meng A."/>
            <person name="Brown T."/>
            <person name="Cohen L."/>
        </authorList>
    </citation>
    <scope>NUCLEOTIDE SEQUENCE</scope>
    <source>
        <strain evidence="13">CCMP325</strain>
    </source>
</reference>
<evidence type="ECO:0000256" key="4">
    <source>
        <dbReference type="ARBA" id="ARBA00022692"/>
    </source>
</evidence>
<keyword evidence="9 10" id="KW-0472">Membrane</keyword>
<dbReference type="Gene3D" id="1.50.40.10">
    <property type="entry name" value="Mitochondrial carrier domain"/>
    <property type="match status" value="1"/>
</dbReference>
<feature type="region of interest" description="Disordered" evidence="12">
    <location>
        <begin position="1"/>
        <end position="25"/>
    </location>
</feature>
<keyword evidence="3 11" id="KW-0813">Transport</keyword>
<evidence type="ECO:0000256" key="5">
    <source>
        <dbReference type="ARBA" id="ARBA00022737"/>
    </source>
</evidence>
<comment type="similarity">
    <text evidence="2 11">Belongs to the mitochondrial carrier (TC 2.A.29) family.</text>
</comment>
<evidence type="ECO:0000256" key="2">
    <source>
        <dbReference type="ARBA" id="ARBA00006375"/>
    </source>
</evidence>
<dbReference type="PANTHER" id="PTHR45678:SF15">
    <property type="entry name" value="MITOCHONDRIAL SUBSTRATE CARRIER FAMILY PROTEIN X"/>
    <property type="match status" value="1"/>
</dbReference>
<protein>
    <recommendedName>
        <fullName evidence="14">Mitochondrial carrier protein</fullName>
    </recommendedName>
</protein>
<accession>A0A7S0EGS1</accession>
<keyword evidence="8" id="KW-0496">Mitochondrion</keyword>
<dbReference type="AlphaFoldDB" id="A0A7S0EGS1"/>
<comment type="subcellular location">
    <subcellularLocation>
        <location evidence="1">Mitochondrion inner membrane</location>
        <topology evidence="1">Multi-pass membrane protein</topology>
    </subcellularLocation>
</comment>
<keyword evidence="5" id="KW-0677">Repeat</keyword>
<proteinExistence type="inferred from homology"/>
<sequence>MVQLGGWSSINMSSPASRSTASQQMEQSPIRAAAQLSLWKNILYSAAGGVAGATAVYPLDLAKTQLQMDHAGKFKGLGDCFMTIFREGGAGGLYRGLPANVIGIMPEKTIKLAGNDFFRNLFKVDDPTVYPKGNILLEGAAGGLAGACQIVVTTPMEITKIRMQMYKPAPGETVNQMAILSKLVREMGITGMYKGTVSTFMRDCPFSVVYFSLYGIFRRKLVDDKGAISSSGALIASTCAGVVAASGSTPLDVIKTRLQAAPAPGVEPYKGWLPTVGRIVREEGATALLKGVGPRTIIISPLFGIALMVKETLARIWP</sequence>
<dbReference type="PANTHER" id="PTHR45678">
    <property type="entry name" value="MITOCHONDRIAL 2-OXODICARBOXYLATE CARRIER 1-RELATED"/>
    <property type="match status" value="1"/>
</dbReference>
<dbReference type="InterPro" id="IPR002067">
    <property type="entry name" value="MCP"/>
</dbReference>
<dbReference type="PRINTS" id="PR00926">
    <property type="entry name" value="MITOCARRIER"/>
</dbReference>
<evidence type="ECO:0000256" key="10">
    <source>
        <dbReference type="PROSITE-ProRule" id="PRU00282"/>
    </source>
</evidence>
<evidence type="ECO:0000256" key="8">
    <source>
        <dbReference type="ARBA" id="ARBA00023128"/>
    </source>
</evidence>
<evidence type="ECO:0000256" key="7">
    <source>
        <dbReference type="ARBA" id="ARBA00022989"/>
    </source>
</evidence>
<dbReference type="GO" id="GO:0022857">
    <property type="term" value="F:transmembrane transporter activity"/>
    <property type="evidence" value="ECO:0007669"/>
    <property type="project" value="TreeGrafter"/>
</dbReference>
<evidence type="ECO:0000256" key="9">
    <source>
        <dbReference type="ARBA" id="ARBA00023136"/>
    </source>
</evidence>
<feature type="repeat" description="Solcar" evidence="10">
    <location>
        <begin position="228"/>
        <end position="316"/>
    </location>
</feature>
<feature type="repeat" description="Solcar" evidence="10">
    <location>
        <begin position="133"/>
        <end position="220"/>
    </location>
</feature>
<evidence type="ECO:0000256" key="12">
    <source>
        <dbReference type="SAM" id="MobiDB-lite"/>
    </source>
</evidence>
<organism evidence="13">
    <name type="scientific">Hanusia phi</name>
    <dbReference type="NCBI Taxonomy" id="3032"/>
    <lineage>
        <taxon>Eukaryota</taxon>
        <taxon>Cryptophyceae</taxon>
        <taxon>Pyrenomonadales</taxon>
        <taxon>Geminigeraceae</taxon>
        <taxon>Hanusia</taxon>
    </lineage>
</organism>
<dbReference type="InterPro" id="IPR051028">
    <property type="entry name" value="Mito_Solute_Carrier"/>
</dbReference>
<evidence type="ECO:0008006" key="14">
    <source>
        <dbReference type="Google" id="ProtNLM"/>
    </source>
</evidence>
<dbReference type="GO" id="GO:0005743">
    <property type="term" value="C:mitochondrial inner membrane"/>
    <property type="evidence" value="ECO:0007669"/>
    <property type="project" value="UniProtKB-SubCell"/>
</dbReference>
<gene>
    <name evidence="13" type="ORF">HPHI1048_LOCUS9156</name>
</gene>
<keyword evidence="7" id="KW-1133">Transmembrane helix</keyword>
<dbReference type="SUPFAM" id="SSF103506">
    <property type="entry name" value="Mitochondrial carrier"/>
    <property type="match status" value="1"/>
</dbReference>
<dbReference type="InterPro" id="IPR018108">
    <property type="entry name" value="MCP_transmembrane"/>
</dbReference>
<evidence type="ECO:0000256" key="11">
    <source>
        <dbReference type="RuleBase" id="RU000488"/>
    </source>
</evidence>
<dbReference type="PROSITE" id="PS50920">
    <property type="entry name" value="SOLCAR"/>
    <property type="match status" value="3"/>
</dbReference>
<dbReference type="Pfam" id="PF00153">
    <property type="entry name" value="Mito_carr"/>
    <property type="match status" value="3"/>
</dbReference>
<evidence type="ECO:0000313" key="13">
    <source>
        <dbReference type="EMBL" id="CAD8481746.1"/>
    </source>
</evidence>
<feature type="repeat" description="Solcar" evidence="10">
    <location>
        <begin position="39"/>
        <end position="121"/>
    </location>
</feature>
<keyword evidence="4 10" id="KW-0812">Transmembrane</keyword>
<dbReference type="EMBL" id="HBEO01013479">
    <property type="protein sequence ID" value="CAD8481746.1"/>
    <property type="molecule type" value="Transcribed_RNA"/>
</dbReference>